<dbReference type="PANTHER" id="PTHR24333:SF8">
    <property type="entry name" value="HOMEOBOX PROTEIN CEH-62"/>
    <property type="match status" value="1"/>
</dbReference>
<dbReference type="InterPro" id="IPR009057">
    <property type="entry name" value="Homeodomain-like_sf"/>
</dbReference>
<dbReference type="PANTHER" id="PTHR24333">
    <property type="entry name" value="HOMEO BOX HB9 LIKE A-RELATED"/>
    <property type="match status" value="1"/>
</dbReference>
<dbReference type="GO" id="GO:0000981">
    <property type="term" value="F:DNA-binding transcription factor activity, RNA polymerase II-specific"/>
    <property type="evidence" value="ECO:0007669"/>
    <property type="project" value="InterPro"/>
</dbReference>
<evidence type="ECO:0000256" key="2">
    <source>
        <dbReference type="ARBA" id="ARBA00023125"/>
    </source>
</evidence>
<dbReference type="PROSITE" id="PS50071">
    <property type="entry name" value="HOMEOBOX_2"/>
    <property type="match status" value="1"/>
</dbReference>
<reference evidence="10" key="2">
    <citation type="submission" date="2018-12" db="UniProtKB">
        <authorList>
            <consortium name="WormBaseParasite"/>
        </authorList>
    </citation>
    <scope>IDENTIFICATION</scope>
    <source>
        <strain evidence="10">Puerto Rican</strain>
    </source>
</reference>
<evidence type="ECO:0000256" key="3">
    <source>
        <dbReference type="ARBA" id="ARBA00023155"/>
    </source>
</evidence>
<dbReference type="InterPro" id="IPR050848">
    <property type="entry name" value="Homeobox_TF"/>
</dbReference>
<dbReference type="WBParaSite" id="Smp_147640.1">
    <property type="protein sequence ID" value="Smp_147640.1"/>
    <property type="gene ID" value="Smp_147640"/>
</dbReference>
<evidence type="ECO:0000259" key="8">
    <source>
        <dbReference type="PROSITE" id="PS50071"/>
    </source>
</evidence>
<protein>
    <submittedName>
        <fullName evidence="10">Putative homeobox protein even skipped</fullName>
    </submittedName>
</protein>
<dbReference type="Gene3D" id="1.10.10.60">
    <property type="entry name" value="Homeodomain-like"/>
    <property type="match status" value="1"/>
</dbReference>
<evidence type="ECO:0000256" key="6">
    <source>
        <dbReference type="RuleBase" id="RU000682"/>
    </source>
</evidence>
<dbReference type="AlphaFoldDB" id="A0A3Q0KPJ8"/>
<keyword evidence="3 5" id="KW-0371">Homeobox</keyword>
<name>A0A3Q0KPJ8_SCHMA</name>
<dbReference type="Pfam" id="PF00046">
    <property type="entry name" value="Homeodomain"/>
    <property type="match status" value="1"/>
</dbReference>
<keyword evidence="9" id="KW-1185">Reference proteome</keyword>
<dbReference type="Proteomes" id="UP000008854">
    <property type="component" value="Unassembled WGS sequence"/>
</dbReference>
<evidence type="ECO:0000313" key="9">
    <source>
        <dbReference type="Proteomes" id="UP000008854"/>
    </source>
</evidence>
<evidence type="ECO:0000256" key="1">
    <source>
        <dbReference type="ARBA" id="ARBA00004123"/>
    </source>
</evidence>
<evidence type="ECO:0000256" key="7">
    <source>
        <dbReference type="SAM" id="MobiDB-lite"/>
    </source>
</evidence>
<evidence type="ECO:0000313" key="10">
    <source>
        <dbReference type="WBParaSite" id="Smp_147640.1"/>
    </source>
</evidence>
<accession>A0A3Q0KPJ8</accession>
<feature type="domain" description="Homeobox" evidence="8">
    <location>
        <begin position="274"/>
        <end position="334"/>
    </location>
</feature>
<feature type="region of interest" description="Disordered" evidence="7">
    <location>
        <begin position="401"/>
        <end position="430"/>
    </location>
</feature>
<dbReference type="GO" id="GO:0003677">
    <property type="term" value="F:DNA binding"/>
    <property type="evidence" value="ECO:0007669"/>
    <property type="project" value="UniProtKB-UniRule"/>
</dbReference>
<feature type="DNA-binding region" description="Homeobox" evidence="5">
    <location>
        <begin position="276"/>
        <end position="335"/>
    </location>
</feature>
<organism evidence="9 10">
    <name type="scientific">Schistosoma mansoni</name>
    <name type="common">Blood fluke</name>
    <dbReference type="NCBI Taxonomy" id="6183"/>
    <lineage>
        <taxon>Eukaryota</taxon>
        <taxon>Metazoa</taxon>
        <taxon>Spiralia</taxon>
        <taxon>Lophotrochozoa</taxon>
        <taxon>Platyhelminthes</taxon>
        <taxon>Trematoda</taxon>
        <taxon>Digenea</taxon>
        <taxon>Strigeidida</taxon>
        <taxon>Schistosomatoidea</taxon>
        <taxon>Schistosomatidae</taxon>
        <taxon>Schistosoma</taxon>
    </lineage>
</organism>
<keyword evidence="4 5" id="KW-0539">Nucleus</keyword>
<dbReference type="SUPFAM" id="SSF46689">
    <property type="entry name" value="Homeodomain-like"/>
    <property type="match status" value="1"/>
</dbReference>
<evidence type="ECO:0000256" key="5">
    <source>
        <dbReference type="PROSITE-ProRule" id="PRU00108"/>
    </source>
</evidence>
<dbReference type="STRING" id="6183.A0A3Q0KPJ8"/>
<proteinExistence type="predicted"/>
<sequence>MFPENIVNFHFPSSSSSSSSFLPYSSTFALFNELTTKFKHNSHITQNNSLQSTEINGSLSEKFYKDNRSSYSNSITNTSTNCSTDFDDTHTTTLNNNNNHYNNESKDTTDNIEQFSFKLENFGTIFKNSSLHKNSFIPSYCSIQKNNDLTNQQYPLHINNKQFNHHHSISWLDNPVIKLEREKGNNVIINNKSITNKQIIHPIMNLPKDSLMKDQEDIVKMEVEPSAPIMLEDGITMNEELSNESIHQLYLSNRNNHKSIEVNNNDNNADDIQEQSKRYRTSYSQKQIEVLEKTYQLDRYINRPQRAKLSIELDLPENKIKVWFQNRRMKEKRQALMLPTVAGKDPYLRETLLRVTQLYCATRYGNEFPIMDMKKSQSRVSQNKTIPGEIRKRIRTSFNPTTTMTTTVLSDKNSHHNGKSQSLSKKPWEKESNLITNSMNRFKDNFIHKKNEVNQSNINFSISLLNSTNEQILSRRHENEVVTSDISCENFNPKFQNNTEVSSDNMMDKNVDINKWAMISHPLNLSTSSVSSDESHSLVEDQSIQTKQNFPNLFSTFPFIHSTSSAMLDYHNESVISSTTSQMNSF</sequence>
<dbReference type="GO" id="GO:0005634">
    <property type="term" value="C:nucleus"/>
    <property type="evidence" value="ECO:0007669"/>
    <property type="project" value="UniProtKB-SubCell"/>
</dbReference>
<dbReference type="PROSITE" id="PS00027">
    <property type="entry name" value="HOMEOBOX_1"/>
    <property type="match status" value="1"/>
</dbReference>
<reference evidence="9" key="1">
    <citation type="journal article" date="2012" name="PLoS Negl. Trop. Dis.">
        <title>A systematically improved high quality genome and transcriptome of the human blood fluke Schistosoma mansoni.</title>
        <authorList>
            <person name="Protasio A.V."/>
            <person name="Tsai I.J."/>
            <person name="Babbage A."/>
            <person name="Nichol S."/>
            <person name="Hunt M."/>
            <person name="Aslett M.A."/>
            <person name="De Silva N."/>
            <person name="Velarde G.S."/>
            <person name="Anderson T.J."/>
            <person name="Clark R.C."/>
            <person name="Davidson C."/>
            <person name="Dillon G.P."/>
            <person name="Holroyd N.E."/>
            <person name="LoVerde P.T."/>
            <person name="Lloyd C."/>
            <person name="McQuillan J."/>
            <person name="Oliveira G."/>
            <person name="Otto T.D."/>
            <person name="Parker-Manuel S.J."/>
            <person name="Quail M.A."/>
            <person name="Wilson R.A."/>
            <person name="Zerlotini A."/>
            <person name="Dunne D.W."/>
            <person name="Berriman M."/>
        </authorList>
    </citation>
    <scope>NUCLEOTIDE SEQUENCE [LARGE SCALE GENOMIC DNA]</scope>
    <source>
        <strain evidence="9">Puerto Rican</strain>
    </source>
</reference>
<evidence type="ECO:0000256" key="4">
    <source>
        <dbReference type="ARBA" id="ARBA00023242"/>
    </source>
</evidence>
<dbReference type="InterPro" id="IPR017970">
    <property type="entry name" value="Homeobox_CS"/>
</dbReference>
<dbReference type="SMART" id="SM00389">
    <property type="entry name" value="HOX"/>
    <property type="match status" value="1"/>
</dbReference>
<keyword evidence="2 5" id="KW-0238">DNA-binding</keyword>
<dbReference type="CDD" id="cd00086">
    <property type="entry name" value="homeodomain"/>
    <property type="match status" value="1"/>
</dbReference>
<dbReference type="InParanoid" id="A0A3Q0KPJ8"/>
<dbReference type="InterPro" id="IPR001356">
    <property type="entry name" value="HD"/>
</dbReference>
<comment type="subcellular location">
    <subcellularLocation>
        <location evidence="1 5 6">Nucleus</location>
    </subcellularLocation>
</comment>